<reference evidence="5" key="1">
    <citation type="journal article" date="2023" name="J. Hazard. Mater.">
        <title>Anaerobic biodegradation of pyrene and benzo[a]pyrene by a new sulfate-reducing Desulforamulus aquiferis strain DSA.</title>
        <authorList>
            <person name="Zhang Z."/>
            <person name="Sun J."/>
            <person name="Gong X."/>
            <person name="Wang C."/>
            <person name="Wang H."/>
        </authorList>
    </citation>
    <scope>NUCLEOTIDE SEQUENCE</scope>
    <source>
        <strain evidence="5">DSA</strain>
    </source>
</reference>
<evidence type="ECO:0000259" key="4">
    <source>
        <dbReference type="PROSITE" id="PS51379"/>
    </source>
</evidence>
<protein>
    <submittedName>
        <fullName evidence="5">Reductive dehalogenase domain-containing protein</fullName>
    </submittedName>
</protein>
<evidence type="ECO:0000256" key="1">
    <source>
        <dbReference type="ARBA" id="ARBA00022723"/>
    </source>
</evidence>
<dbReference type="PROSITE" id="PS00198">
    <property type="entry name" value="4FE4S_FER_1"/>
    <property type="match status" value="1"/>
</dbReference>
<keyword evidence="3" id="KW-0411">Iron-sulfur</keyword>
<dbReference type="Proteomes" id="UP001172911">
    <property type="component" value="Unassembled WGS sequence"/>
</dbReference>
<dbReference type="PROSITE" id="PS51379">
    <property type="entry name" value="4FE4S_FER_2"/>
    <property type="match status" value="1"/>
</dbReference>
<organism evidence="5 6">
    <name type="scientific">Desulforamulus aquiferis</name>
    <dbReference type="NCBI Taxonomy" id="1397668"/>
    <lineage>
        <taxon>Bacteria</taxon>
        <taxon>Bacillati</taxon>
        <taxon>Bacillota</taxon>
        <taxon>Clostridia</taxon>
        <taxon>Eubacteriales</taxon>
        <taxon>Peptococcaceae</taxon>
        <taxon>Desulforamulus</taxon>
    </lineage>
</organism>
<sequence length="322" mass="36336">MNIIERIILKVIRNKVKKWFDLERSLTSLENVHTSVENSPEKSWPNPDKIPSGEEVPFSLKNIPIVGHSLRSSIDEGIKAIKSIQENPKSGQVSITDPELKEFEELAKLKGIGAIGYTKLPAHFIFKDRAVLYDTAIVLIMEMDSIAIKNAPSVDTFRMVMSTYDKLGEITNLLTEKLRKMGYQAQASHPLGGLVLYPPLAVQAGMGWFGRHGLLITPQFGPRQRIAAIFANIDNLPLSEGNEHSWIEKFCNRCGKCIRKCPSNAILELPIEHNSGRKTHIIREKCLPTFVKQQGCTICVKECSFTNNSYKDLYERFKVQNK</sequence>
<dbReference type="SUPFAM" id="SSF54862">
    <property type="entry name" value="4Fe-4S ferredoxins"/>
    <property type="match status" value="1"/>
</dbReference>
<dbReference type="AlphaFoldDB" id="A0AAW7ZER3"/>
<comment type="caution">
    <text evidence="5">The sequence shown here is derived from an EMBL/GenBank/DDBJ whole genome shotgun (WGS) entry which is preliminary data.</text>
</comment>
<dbReference type="Pfam" id="PF00037">
    <property type="entry name" value="Fer4"/>
    <property type="match status" value="1"/>
</dbReference>
<dbReference type="Gene3D" id="3.30.70.20">
    <property type="match status" value="1"/>
</dbReference>
<gene>
    <name evidence="5" type="ORF">P6N53_13360</name>
</gene>
<keyword evidence="6" id="KW-1185">Reference proteome</keyword>
<dbReference type="InterPro" id="IPR017900">
    <property type="entry name" value="4Fe4S_Fe_S_CS"/>
</dbReference>
<accession>A0AAW7ZER3</accession>
<dbReference type="GO" id="GO:0046872">
    <property type="term" value="F:metal ion binding"/>
    <property type="evidence" value="ECO:0007669"/>
    <property type="project" value="UniProtKB-KW"/>
</dbReference>
<dbReference type="GO" id="GO:0051536">
    <property type="term" value="F:iron-sulfur cluster binding"/>
    <property type="evidence" value="ECO:0007669"/>
    <property type="project" value="UniProtKB-KW"/>
</dbReference>
<keyword evidence="2" id="KW-0408">Iron</keyword>
<evidence type="ECO:0000313" key="6">
    <source>
        <dbReference type="Proteomes" id="UP001172911"/>
    </source>
</evidence>
<dbReference type="PANTHER" id="PTHR42827:SF1">
    <property type="entry name" value="IRON-SULFUR CLUSTER-BINDING PROTEIN"/>
    <property type="match status" value="1"/>
</dbReference>
<feature type="domain" description="4Fe-4S ferredoxin-type" evidence="4">
    <location>
        <begin position="242"/>
        <end position="272"/>
    </location>
</feature>
<evidence type="ECO:0000256" key="2">
    <source>
        <dbReference type="ARBA" id="ARBA00023004"/>
    </source>
</evidence>
<dbReference type="EMBL" id="JARPTC010000020">
    <property type="protein sequence ID" value="MDO7788213.1"/>
    <property type="molecule type" value="Genomic_DNA"/>
</dbReference>
<dbReference type="RefSeq" id="WP_304543950.1">
    <property type="nucleotide sequence ID" value="NZ_JARPTC010000020.1"/>
</dbReference>
<reference evidence="5" key="2">
    <citation type="submission" date="2023-03" db="EMBL/GenBank/DDBJ databases">
        <authorList>
            <person name="Zhang Z."/>
        </authorList>
    </citation>
    <scope>NUCLEOTIDE SEQUENCE</scope>
    <source>
        <strain evidence="5">DSA</strain>
    </source>
</reference>
<name>A0AAW7ZER3_9FIRM</name>
<evidence type="ECO:0000313" key="5">
    <source>
        <dbReference type="EMBL" id="MDO7788213.1"/>
    </source>
</evidence>
<evidence type="ECO:0000256" key="3">
    <source>
        <dbReference type="ARBA" id="ARBA00023014"/>
    </source>
</evidence>
<dbReference type="InterPro" id="IPR017896">
    <property type="entry name" value="4Fe4S_Fe-S-bd"/>
</dbReference>
<proteinExistence type="predicted"/>
<keyword evidence="1" id="KW-0479">Metal-binding</keyword>
<dbReference type="PANTHER" id="PTHR42827">
    <property type="entry name" value="IRON-SULFUR CLUSTER-BINDING PROTEIN-RELATED"/>
    <property type="match status" value="1"/>
</dbReference>